<keyword evidence="8" id="KW-1185">Reference proteome</keyword>
<evidence type="ECO:0000313" key="8">
    <source>
        <dbReference type="Proteomes" id="UP001431902"/>
    </source>
</evidence>
<dbReference type="Pfam" id="PF02900">
    <property type="entry name" value="LigB"/>
    <property type="match status" value="1"/>
</dbReference>
<dbReference type="SUPFAM" id="SSF53213">
    <property type="entry name" value="LigB-like"/>
    <property type="match status" value="1"/>
</dbReference>
<accession>A0ABT6X340</accession>
<comment type="similarity">
    <text evidence="2">Belongs to the DODA-type extradiol aromatic ring-opening dioxygenase family.</text>
</comment>
<keyword evidence="7" id="KW-0223">Dioxygenase</keyword>
<dbReference type="PIRSF" id="PIRSF006157">
    <property type="entry name" value="Doxgns_DODA"/>
    <property type="match status" value="1"/>
</dbReference>
<organism evidence="7 8">
    <name type="scientific">Limnohabitans lacus</name>
    <dbReference type="NCBI Taxonomy" id="3045173"/>
    <lineage>
        <taxon>Bacteria</taxon>
        <taxon>Pseudomonadati</taxon>
        <taxon>Pseudomonadota</taxon>
        <taxon>Betaproteobacteria</taxon>
        <taxon>Burkholderiales</taxon>
        <taxon>Comamonadaceae</taxon>
        <taxon>Limnohabitans</taxon>
    </lineage>
</organism>
<keyword evidence="4" id="KW-0862">Zinc</keyword>
<gene>
    <name evidence="7" type="ORF">QLQ16_01640</name>
</gene>
<evidence type="ECO:0000256" key="1">
    <source>
        <dbReference type="ARBA" id="ARBA00001947"/>
    </source>
</evidence>
<keyword evidence="5 7" id="KW-0560">Oxidoreductase</keyword>
<dbReference type="InterPro" id="IPR014436">
    <property type="entry name" value="Extradiol_dOase_DODA"/>
</dbReference>
<reference evidence="7" key="1">
    <citation type="submission" date="2023-05" db="EMBL/GenBank/DDBJ databases">
        <title>Limnohabitans sp. strain HM2-2 Genome sequencing and assembly.</title>
        <authorList>
            <person name="Jung Y."/>
        </authorList>
    </citation>
    <scope>NUCLEOTIDE SEQUENCE</scope>
    <source>
        <strain evidence="7">HM2-2</strain>
    </source>
</reference>
<proteinExistence type="inferred from homology"/>
<dbReference type="CDD" id="cd07363">
    <property type="entry name" value="45_DOPA_Dioxygenase"/>
    <property type="match status" value="1"/>
</dbReference>
<evidence type="ECO:0000256" key="3">
    <source>
        <dbReference type="ARBA" id="ARBA00022723"/>
    </source>
</evidence>
<dbReference type="PANTHER" id="PTHR30096">
    <property type="entry name" value="4,5-DOPA DIOXYGENASE EXTRADIOL-LIKE PROTEIN"/>
    <property type="match status" value="1"/>
</dbReference>
<evidence type="ECO:0000259" key="6">
    <source>
        <dbReference type="Pfam" id="PF02900"/>
    </source>
</evidence>
<evidence type="ECO:0000256" key="4">
    <source>
        <dbReference type="ARBA" id="ARBA00022833"/>
    </source>
</evidence>
<sequence length="265" mass="28932">MPRTPVLFVSHGSPMFALDPGTTGPALSAWVQAHAPAPRLQGIVIMSPHWMTRGIGVMSTPEPETWHDFGGFPEALYQLQYPAKGDPELAQRVLALLQAADLPCGEDPERPYDHGAWIPIRQMYPQADVPLVQLSLPAHVPTSVIYAMGQALAPLREQGILLIGSGSMTHNLRELRREAGPTEPYVTAFCGWVESTLQSRDLSAMLDYRTRAPSAARAHPSDEHFLPIYFALGAAGWGLGSEALPQYISREVIYGSLSMDAFSFS</sequence>
<feature type="domain" description="Extradiol ring-cleavage dioxygenase class III enzyme subunit B" evidence="6">
    <location>
        <begin position="7"/>
        <end position="244"/>
    </location>
</feature>
<dbReference type="Gene3D" id="3.40.830.10">
    <property type="entry name" value="LigB-like"/>
    <property type="match status" value="1"/>
</dbReference>
<dbReference type="PANTHER" id="PTHR30096:SF0">
    <property type="entry name" value="4,5-DOPA DIOXYGENASE EXTRADIOL-LIKE PROTEIN"/>
    <property type="match status" value="1"/>
</dbReference>
<keyword evidence="3" id="KW-0479">Metal-binding</keyword>
<evidence type="ECO:0000256" key="5">
    <source>
        <dbReference type="ARBA" id="ARBA00023002"/>
    </source>
</evidence>
<dbReference type="InterPro" id="IPR004183">
    <property type="entry name" value="Xdiol_dOase_suB"/>
</dbReference>
<dbReference type="EMBL" id="JASGBH010000001">
    <property type="protein sequence ID" value="MDI9232535.1"/>
    <property type="molecule type" value="Genomic_DNA"/>
</dbReference>
<evidence type="ECO:0000256" key="2">
    <source>
        <dbReference type="ARBA" id="ARBA00007581"/>
    </source>
</evidence>
<dbReference type="Proteomes" id="UP001431902">
    <property type="component" value="Unassembled WGS sequence"/>
</dbReference>
<dbReference type="EC" id="1.13.-.-" evidence="7"/>
<name>A0ABT6X340_9BURK</name>
<dbReference type="RefSeq" id="WP_283223119.1">
    <property type="nucleotide sequence ID" value="NZ_JASGBH010000001.1"/>
</dbReference>
<comment type="cofactor">
    <cofactor evidence="1">
        <name>Zn(2+)</name>
        <dbReference type="ChEBI" id="CHEBI:29105"/>
    </cofactor>
</comment>
<evidence type="ECO:0000313" key="7">
    <source>
        <dbReference type="EMBL" id="MDI9232535.1"/>
    </source>
</evidence>
<protein>
    <submittedName>
        <fullName evidence="7">Class III extradiol ring-cleavage dioxygenase</fullName>
        <ecNumber evidence="7">1.13.-.-</ecNumber>
    </submittedName>
</protein>
<comment type="caution">
    <text evidence="7">The sequence shown here is derived from an EMBL/GenBank/DDBJ whole genome shotgun (WGS) entry which is preliminary data.</text>
</comment>
<dbReference type="GO" id="GO:0051213">
    <property type="term" value="F:dioxygenase activity"/>
    <property type="evidence" value="ECO:0007669"/>
    <property type="project" value="UniProtKB-KW"/>
</dbReference>